<keyword evidence="2" id="KW-0805">Transcription regulation</keyword>
<evidence type="ECO:0000313" key="5">
    <source>
        <dbReference type="EnsemblPlants" id="OMERI02G33020.1"/>
    </source>
</evidence>
<keyword evidence="2" id="KW-0804">Transcription</keyword>
<dbReference type="Gene3D" id="1.25.70.10">
    <property type="entry name" value="Transcription termination factor 3, mitochondrial"/>
    <property type="match status" value="2"/>
</dbReference>
<dbReference type="GO" id="GO:0003676">
    <property type="term" value="F:nucleic acid binding"/>
    <property type="evidence" value="ECO:0007669"/>
    <property type="project" value="InterPro"/>
</dbReference>
<protein>
    <submittedName>
        <fullName evidence="5">Uncharacterized protein</fullName>
    </submittedName>
</protein>
<keyword evidence="6" id="KW-1185">Reference proteome</keyword>
<keyword evidence="3" id="KW-0809">Transit peptide</keyword>
<accession>A0A0E0CS95</accession>
<feature type="region of interest" description="Disordered" evidence="4">
    <location>
        <begin position="214"/>
        <end position="290"/>
    </location>
</feature>
<dbReference type="AlphaFoldDB" id="A0A0E0CS95"/>
<evidence type="ECO:0000256" key="2">
    <source>
        <dbReference type="ARBA" id="ARBA00022472"/>
    </source>
</evidence>
<feature type="compositionally biased region" description="Basic and acidic residues" evidence="4">
    <location>
        <begin position="252"/>
        <end position="266"/>
    </location>
</feature>
<sequence length="707" mass="79100">MLPLVRSLRRLGPAAADGRLLLPLAPLSSKAAAPPPEYEMPSVTWGVIQGRKERLVSRVLALDFLRSAGVSDPAGELEAVELPSSLEVLQERLDFLLRLGLSTDDLSAYPLLLACSLRKNAIPVLSYLEKLGVTRARLAAFVRAYPACLHASVAVDLTPVVKSLRGLDVDRQDLPRVLERYPDILGLKPDGTISTSVAYLVGIVGVAPRARGRRAPLLPRGAPGAARLPPPPRPLHRRPLRLPAPPRLLPPQERHPRPLLPREDRRHARAPRRLRPRLPGLPPRLRRRRPRPIVKSLRGLDVDRQDLPRVLERYPDILGLKPDGTISTSVAYLVGIVGVAPRDIGPMVTHFPFFLGMRVGTTIKPLCEYITSLGLPMRILARILEKRPYILGYDLEETVKPNVEALLSFGIRKEMLPLVIAQYPPILGLPLKTKLAAQQYFFNLKLQIDPDAFACAIEKLPQLVSLHQNIILKLVEFLRGRGISNEDVARMVVRCPQILLLRMELMKNSLYFFKSEMKRPISELLDYPEYFTYSLESRIKPRYMRVSTKGIRCSLDWFLNCSDQRFEERMKGDFIEGDAPGPSFTTGGKLQMPGSQLVSDDDNAESDDEIWWRIIPKIFHDVLLTASCTQAIPSLSVNSCLVVRICKLKFANHAGILNCKMKKALALMEHSHTNRGHWSAGLSNSSKGLTKVLYRTLLKKNSNNSPS</sequence>
<dbReference type="STRING" id="40149.A0A0E0CS95"/>
<dbReference type="InterPro" id="IPR038538">
    <property type="entry name" value="MTERF_sf"/>
</dbReference>
<feature type="compositionally biased region" description="Low complexity" evidence="4">
    <location>
        <begin position="215"/>
        <end position="227"/>
    </location>
</feature>
<evidence type="ECO:0000256" key="1">
    <source>
        <dbReference type="ARBA" id="ARBA00007692"/>
    </source>
</evidence>
<dbReference type="FunFam" id="1.25.70.10:FF:000005">
    <property type="entry name" value="Transcription termination factor MTERF4, chloroplastic"/>
    <property type="match status" value="1"/>
</dbReference>
<organism evidence="5">
    <name type="scientific">Oryza meridionalis</name>
    <dbReference type="NCBI Taxonomy" id="40149"/>
    <lineage>
        <taxon>Eukaryota</taxon>
        <taxon>Viridiplantae</taxon>
        <taxon>Streptophyta</taxon>
        <taxon>Embryophyta</taxon>
        <taxon>Tracheophyta</taxon>
        <taxon>Spermatophyta</taxon>
        <taxon>Magnoliopsida</taxon>
        <taxon>Liliopsida</taxon>
        <taxon>Poales</taxon>
        <taxon>Poaceae</taxon>
        <taxon>BOP clade</taxon>
        <taxon>Oryzoideae</taxon>
        <taxon>Oryzeae</taxon>
        <taxon>Oryzinae</taxon>
        <taxon>Oryza</taxon>
    </lineage>
</organism>
<dbReference type="InterPro" id="IPR003690">
    <property type="entry name" value="MTERF"/>
</dbReference>
<keyword evidence="2" id="KW-0806">Transcription termination</keyword>
<dbReference type="PANTHER" id="PTHR13068:SF24">
    <property type="entry name" value="EXPRESSED PROTEIN"/>
    <property type="match status" value="1"/>
</dbReference>
<dbReference type="EnsemblPlants" id="OMERI02G33020.1">
    <property type="protein sequence ID" value="OMERI02G33020.1"/>
    <property type="gene ID" value="OMERI02G33020"/>
</dbReference>
<dbReference type="HOGENOM" id="CLU_024229_0_0_1"/>
<dbReference type="SMART" id="SM00733">
    <property type="entry name" value="Mterf"/>
    <property type="match status" value="10"/>
</dbReference>
<evidence type="ECO:0000313" key="6">
    <source>
        <dbReference type="Proteomes" id="UP000008021"/>
    </source>
</evidence>
<reference evidence="5" key="2">
    <citation type="submission" date="2018-05" db="EMBL/GenBank/DDBJ databases">
        <title>OmerRS3 (Oryza meridionalis Reference Sequence Version 3).</title>
        <authorList>
            <person name="Zhang J."/>
            <person name="Kudrna D."/>
            <person name="Lee S."/>
            <person name="Talag J."/>
            <person name="Welchert J."/>
            <person name="Wing R.A."/>
        </authorList>
    </citation>
    <scope>NUCLEOTIDE SEQUENCE [LARGE SCALE GENOMIC DNA]</scope>
    <source>
        <strain evidence="5">cv. OR44</strain>
    </source>
</reference>
<evidence type="ECO:0000256" key="4">
    <source>
        <dbReference type="SAM" id="MobiDB-lite"/>
    </source>
</evidence>
<feature type="compositionally biased region" description="Basic residues" evidence="4">
    <location>
        <begin position="267"/>
        <end position="276"/>
    </location>
</feature>
<reference evidence="5" key="1">
    <citation type="submission" date="2015-04" db="UniProtKB">
        <authorList>
            <consortium name="EnsemblPlants"/>
        </authorList>
    </citation>
    <scope>IDENTIFICATION</scope>
</reference>
<dbReference type="GO" id="GO:0006353">
    <property type="term" value="P:DNA-templated transcription termination"/>
    <property type="evidence" value="ECO:0007669"/>
    <property type="project" value="UniProtKB-KW"/>
</dbReference>
<comment type="similarity">
    <text evidence="1">Belongs to the mTERF family.</text>
</comment>
<dbReference type="PANTHER" id="PTHR13068">
    <property type="entry name" value="CGI-12 PROTEIN-RELATED"/>
    <property type="match status" value="1"/>
</dbReference>
<dbReference type="Gramene" id="OMERI02G33020.1">
    <property type="protein sequence ID" value="OMERI02G33020.1"/>
    <property type="gene ID" value="OMERI02G33020"/>
</dbReference>
<dbReference type="GO" id="GO:0032502">
    <property type="term" value="P:developmental process"/>
    <property type="evidence" value="ECO:0007669"/>
    <property type="project" value="TreeGrafter"/>
</dbReference>
<dbReference type="eggNOG" id="KOG1267">
    <property type="taxonomic scope" value="Eukaryota"/>
</dbReference>
<evidence type="ECO:0000256" key="3">
    <source>
        <dbReference type="ARBA" id="ARBA00022946"/>
    </source>
</evidence>
<name>A0A0E0CS95_9ORYZ</name>
<dbReference type="Proteomes" id="UP000008021">
    <property type="component" value="Chromosome 2"/>
</dbReference>
<proteinExistence type="inferred from homology"/>
<dbReference type="Pfam" id="PF02536">
    <property type="entry name" value="mTERF"/>
    <property type="match status" value="2"/>
</dbReference>